<dbReference type="RefSeq" id="WP_098701912.1">
    <property type="nucleotide sequence ID" value="NZ_NJGI01000001.1"/>
</dbReference>
<sequence length="73" mass="8396">MRKVKVYKTVNGDTWDLISYKLYGSEQYFHQLMRANLNLLSIAVFDSNIPIIVPEVTPIASAVETSKLPPWKR</sequence>
<proteinExistence type="predicted"/>
<reference evidence="1 2" key="1">
    <citation type="submission" date="2017-06" db="EMBL/GenBank/DDBJ databases">
        <title>Genome sequencing of Fusobacterium nucleatum subsp. polymorphum KCOM 1232 (=ChDC F37).</title>
        <authorList>
            <person name="Kook J.-K."/>
            <person name="Park S.-N."/>
            <person name="Lim Y.K."/>
            <person name="Roh H."/>
        </authorList>
    </citation>
    <scope>NUCLEOTIDE SEQUENCE [LARGE SCALE GENOMIC DNA]</scope>
    <source>
        <strain evidence="2">KCOM 1232 ( ChDC F37)</strain>
    </source>
</reference>
<comment type="caution">
    <text evidence="1">The sequence shown here is derived from an EMBL/GenBank/DDBJ whole genome shotgun (WGS) entry which is preliminary data.</text>
</comment>
<name>A0A2B7YJJ7_FUSNP</name>
<evidence type="ECO:0000313" key="2">
    <source>
        <dbReference type="Proteomes" id="UP000222862"/>
    </source>
</evidence>
<dbReference type="InterPro" id="IPR008861">
    <property type="entry name" value="GpX-like"/>
</dbReference>
<organism evidence="1 2">
    <name type="scientific">Fusobacterium nucleatum subsp. polymorphum</name>
    <name type="common">Fusobacterium polymorphum</name>
    <dbReference type="NCBI Taxonomy" id="76857"/>
    <lineage>
        <taxon>Bacteria</taxon>
        <taxon>Fusobacteriati</taxon>
        <taxon>Fusobacteriota</taxon>
        <taxon>Fusobacteriia</taxon>
        <taxon>Fusobacteriales</taxon>
        <taxon>Fusobacteriaceae</taxon>
        <taxon>Fusobacterium</taxon>
    </lineage>
</organism>
<dbReference type="Pfam" id="PF05489">
    <property type="entry name" value="Phage_tail_X"/>
    <property type="match status" value="1"/>
</dbReference>
<dbReference type="EMBL" id="NJGI01000001">
    <property type="protein sequence ID" value="PGH21746.1"/>
    <property type="molecule type" value="Genomic_DNA"/>
</dbReference>
<dbReference type="Proteomes" id="UP000222862">
    <property type="component" value="Unassembled WGS sequence"/>
</dbReference>
<gene>
    <name evidence="1" type="ORF">RN96_00500</name>
</gene>
<dbReference type="AlphaFoldDB" id="A0A2B7YJJ7"/>
<evidence type="ECO:0000313" key="1">
    <source>
        <dbReference type="EMBL" id="PGH21746.1"/>
    </source>
</evidence>
<accession>A0A2B7YJJ7</accession>
<protein>
    <submittedName>
        <fullName evidence="1">Phage tail protein</fullName>
    </submittedName>
</protein>